<dbReference type="FunCoup" id="A0A2V0PHH1">
    <property type="interactions" value="1733"/>
</dbReference>
<sequence length="239" mass="23688">MAASHQRLAFTKLTCVHYARGDLIGKALAHASLLPVLLLCAQAAKVYSRREVHEAAVLAGLVATEAVARGLKHLVRSPRPAEGCALLGVCDAHGMPSSHTAMAFAYAALSAAAAAALAARRRPAARALAALEVFGCGAAAALVAASRVYLGYHSPAQVAAGAALGLALGLAWHAAMAAAGRAGLFAAAARGPLAELVGAKDTWGCAEPLRLERGLDYGSVGGGGGGGGGGAAGQGKKRS</sequence>
<dbReference type="PANTHER" id="PTHR14969">
    <property type="entry name" value="SPHINGOSINE-1-PHOSPHATE PHOSPHOHYDROLASE"/>
    <property type="match status" value="1"/>
</dbReference>
<feature type="transmembrane region" description="Helical" evidence="1">
    <location>
        <begin position="101"/>
        <end position="119"/>
    </location>
</feature>
<keyword evidence="1" id="KW-1133">Transmembrane helix</keyword>
<dbReference type="InterPro" id="IPR000326">
    <property type="entry name" value="PAP2/HPO"/>
</dbReference>
<dbReference type="Gene3D" id="1.20.144.10">
    <property type="entry name" value="Phosphatidic acid phosphatase type 2/haloperoxidase"/>
    <property type="match status" value="1"/>
</dbReference>
<keyword evidence="4" id="KW-1185">Reference proteome</keyword>
<evidence type="ECO:0000313" key="4">
    <source>
        <dbReference type="Proteomes" id="UP000247498"/>
    </source>
</evidence>
<gene>
    <name evidence="3" type="ORF">Rsub_12031</name>
</gene>
<dbReference type="Proteomes" id="UP000247498">
    <property type="component" value="Unassembled WGS sequence"/>
</dbReference>
<dbReference type="GO" id="GO:0042392">
    <property type="term" value="F:sphingosine-1-phosphate phosphatase activity"/>
    <property type="evidence" value="ECO:0007669"/>
    <property type="project" value="TreeGrafter"/>
</dbReference>
<accession>A0A2V0PHH1</accession>
<name>A0A2V0PHH1_9CHLO</name>
<reference evidence="3 4" key="1">
    <citation type="journal article" date="2018" name="Sci. Rep.">
        <title>Raphidocelis subcapitata (=Pseudokirchneriella subcapitata) provides an insight into genome evolution and environmental adaptations in the Sphaeropleales.</title>
        <authorList>
            <person name="Suzuki S."/>
            <person name="Yamaguchi H."/>
            <person name="Nakajima N."/>
            <person name="Kawachi M."/>
        </authorList>
    </citation>
    <scope>NUCLEOTIDE SEQUENCE [LARGE SCALE GENOMIC DNA]</scope>
    <source>
        <strain evidence="3 4">NIES-35</strain>
    </source>
</reference>
<comment type="caution">
    <text evidence="3">The sequence shown here is derived from an EMBL/GenBank/DDBJ whole genome shotgun (WGS) entry which is preliminary data.</text>
</comment>
<evidence type="ECO:0000313" key="3">
    <source>
        <dbReference type="EMBL" id="GBF99271.1"/>
    </source>
</evidence>
<protein>
    <submittedName>
        <fullName evidence="3">Dolichyldiphosphatase-like</fullName>
    </submittedName>
</protein>
<evidence type="ECO:0000259" key="2">
    <source>
        <dbReference type="SMART" id="SM00014"/>
    </source>
</evidence>
<evidence type="ECO:0000256" key="1">
    <source>
        <dbReference type="SAM" id="Phobius"/>
    </source>
</evidence>
<dbReference type="SMART" id="SM00014">
    <property type="entry name" value="acidPPc"/>
    <property type="match status" value="1"/>
</dbReference>
<dbReference type="PANTHER" id="PTHR14969:SF13">
    <property type="entry name" value="AT30094P"/>
    <property type="match status" value="1"/>
</dbReference>
<dbReference type="STRING" id="307507.A0A2V0PHH1"/>
<keyword evidence="1" id="KW-0812">Transmembrane</keyword>
<organism evidence="3 4">
    <name type="scientific">Raphidocelis subcapitata</name>
    <dbReference type="NCBI Taxonomy" id="307507"/>
    <lineage>
        <taxon>Eukaryota</taxon>
        <taxon>Viridiplantae</taxon>
        <taxon>Chlorophyta</taxon>
        <taxon>core chlorophytes</taxon>
        <taxon>Chlorophyceae</taxon>
        <taxon>CS clade</taxon>
        <taxon>Sphaeropleales</taxon>
        <taxon>Selenastraceae</taxon>
        <taxon>Raphidocelis</taxon>
    </lineage>
</organism>
<dbReference type="OrthoDB" id="302705at2759"/>
<dbReference type="EMBL" id="BDRX01000152">
    <property type="protein sequence ID" value="GBF99271.1"/>
    <property type="molecule type" value="Genomic_DNA"/>
</dbReference>
<dbReference type="InParanoid" id="A0A2V0PHH1"/>
<keyword evidence="1" id="KW-0472">Membrane</keyword>
<dbReference type="InterPro" id="IPR036938">
    <property type="entry name" value="PAP2/HPO_sf"/>
</dbReference>
<feature type="domain" description="Phosphatidic acid phosphatase type 2/haloperoxidase" evidence="2">
    <location>
        <begin position="54"/>
        <end position="173"/>
    </location>
</feature>
<feature type="transmembrane region" description="Helical" evidence="1">
    <location>
        <begin position="131"/>
        <end position="150"/>
    </location>
</feature>
<dbReference type="AlphaFoldDB" id="A0A2V0PHH1"/>
<proteinExistence type="predicted"/>
<feature type="transmembrane region" description="Helical" evidence="1">
    <location>
        <begin position="156"/>
        <end position="175"/>
    </location>
</feature>
<dbReference type="SUPFAM" id="SSF48317">
    <property type="entry name" value="Acid phosphatase/Vanadium-dependent haloperoxidase"/>
    <property type="match status" value="1"/>
</dbReference>
<dbReference type="Pfam" id="PF01569">
    <property type="entry name" value="PAP2"/>
    <property type="match status" value="1"/>
</dbReference>